<feature type="domain" description="Carrier" evidence="5">
    <location>
        <begin position="460"/>
        <end position="534"/>
    </location>
</feature>
<organism evidence="6 7">
    <name type="scientific">Pendulispora rubella</name>
    <dbReference type="NCBI Taxonomy" id="2741070"/>
    <lineage>
        <taxon>Bacteria</taxon>
        <taxon>Pseudomonadati</taxon>
        <taxon>Myxococcota</taxon>
        <taxon>Myxococcia</taxon>
        <taxon>Myxococcales</taxon>
        <taxon>Sorangiineae</taxon>
        <taxon>Pendulisporaceae</taxon>
        <taxon>Pendulispora</taxon>
    </lineage>
</organism>
<dbReference type="InterPro" id="IPR006162">
    <property type="entry name" value="Ppantetheine_attach_site"/>
</dbReference>
<evidence type="ECO:0000256" key="3">
    <source>
        <dbReference type="ARBA" id="ARBA00022553"/>
    </source>
</evidence>
<comment type="cofactor">
    <cofactor evidence="1">
        <name>pantetheine 4'-phosphate</name>
        <dbReference type="ChEBI" id="CHEBI:47942"/>
    </cofactor>
</comment>
<name>A0ABZ2LA68_9BACT</name>
<gene>
    <name evidence="6" type="ORF">LVJ94_53100</name>
</gene>
<keyword evidence="7" id="KW-1185">Reference proteome</keyword>
<dbReference type="Pfam" id="PF00668">
    <property type="entry name" value="Condensation"/>
    <property type="match status" value="1"/>
</dbReference>
<feature type="region of interest" description="Disordered" evidence="4">
    <location>
        <begin position="444"/>
        <end position="464"/>
    </location>
</feature>
<dbReference type="InterPro" id="IPR001242">
    <property type="entry name" value="Condensation_dom"/>
</dbReference>
<protein>
    <submittedName>
        <fullName evidence="6">Amino acid adenylation domain-containing protein</fullName>
    </submittedName>
</protein>
<dbReference type="SUPFAM" id="SSF52777">
    <property type="entry name" value="CoA-dependent acyltransferases"/>
    <property type="match status" value="2"/>
</dbReference>
<dbReference type="Gene3D" id="3.30.300.30">
    <property type="match status" value="1"/>
</dbReference>
<dbReference type="PANTHER" id="PTHR45527:SF1">
    <property type="entry name" value="FATTY ACID SYNTHASE"/>
    <property type="match status" value="1"/>
</dbReference>
<dbReference type="Pfam" id="PF13193">
    <property type="entry name" value="AMP-binding_C"/>
    <property type="match status" value="1"/>
</dbReference>
<dbReference type="InterPro" id="IPR000873">
    <property type="entry name" value="AMP-dep_synth/lig_dom"/>
</dbReference>
<dbReference type="PROSITE" id="PS00012">
    <property type="entry name" value="PHOSPHOPANTETHEINE"/>
    <property type="match status" value="1"/>
</dbReference>
<dbReference type="Proteomes" id="UP001374803">
    <property type="component" value="Chromosome"/>
</dbReference>
<dbReference type="Gene3D" id="1.10.1200.10">
    <property type="entry name" value="ACP-like"/>
    <property type="match status" value="1"/>
</dbReference>
<sequence length="990" mass="109087">MRFGNEALTYSELHERAECHAARLLDLGVTPGMPVAMITERSLEMVVGIWAILRAGAAYVPIDPEYPRERIQSILRDSGARIHATVSFFARDASPGRAALPPTGPAVGPAYIMYTSGSTGAPKGVAVAHHNVIRTVVRTNYIDIHTRDCILQLSNYAFDGSVFDIFGALLNGATLVLPQRDDVGDPERLAALIRGAGISVLFVTTALFNACIDYDPSIFGPVRKVLFGGEQVSVQHVKKAFAHLGPGRLIHVYGPTETTVFSSAHAVERVGETVPIGKPLANTRLYVLDANQEPSPIGVPGELYIAGEGVSRGYWNDAELTRDRFVPDPFVAQGVMYKTGDRVKQQEDGELVFLGRADQQVKLRGFRIELGEIEARLLEHPQVQQCAVVVKAQRLVAYGTSAEVLDGDALKAHLRTSLPHYMIPDRWVQLPALPLTANGKVDRKKLAADADERPRSTRGGARTAREEALHRIFADVLGVPEVGAEEGFSDIGGNSVNAITLVSRLKHAGFPVTTRDILHCQTIERLLKEVWPTPSPAPAALNDTGSGLRPLEQLDIGAVRRLLDESLAHNGRVITGASVSNEYPLCAMQQLQIRFRTPACFAMWPLERAVDLPTLQAAYGALTAQHGLLRSVAVESGERHVWREYDHRADEAPSIPVIDLAEHSGTPSAVRALVEQVATRVYEASQILHQLVLVRRNRNEHFLVWVVSHVIFDKVTQEILTSHLIRHYEDVLLGRPPSRTRSSPSFEDYTRQLARGPQGIGASDIVRSFRLDDFYEAKQETKRLVSATGTESATNFTIVLPLRSGWHVENAFEVALAVHAKGLQRYLHMDELPLLFVTEGRQYEGQRYYDTVGEFTDIVPLLVDARPPSTEILQSVAGRFDVLKRHNVNFLHLLLDPTARASWPDVGRLMDAGDGFEHFDILMFNFLGNVDDVPVEETFRVEPHPLPIQTLLNGITSVSSDTMVCAFRTSCAVDVARIRACFEQAASELP</sequence>
<evidence type="ECO:0000256" key="4">
    <source>
        <dbReference type="SAM" id="MobiDB-lite"/>
    </source>
</evidence>
<reference evidence="6" key="1">
    <citation type="submission" date="2021-12" db="EMBL/GenBank/DDBJ databases">
        <title>Discovery of the Pendulisporaceae a myxobacterial family with distinct sporulation behavior and unique specialized metabolism.</title>
        <authorList>
            <person name="Garcia R."/>
            <person name="Popoff A."/>
            <person name="Bader C.D."/>
            <person name="Loehr J."/>
            <person name="Walesch S."/>
            <person name="Walt C."/>
            <person name="Boldt J."/>
            <person name="Bunk B."/>
            <person name="Haeckl F.J.F.P.J."/>
            <person name="Gunesch A.P."/>
            <person name="Birkelbach J."/>
            <person name="Nuebel U."/>
            <person name="Pietschmann T."/>
            <person name="Bach T."/>
            <person name="Mueller R."/>
        </authorList>
    </citation>
    <scope>NUCLEOTIDE SEQUENCE</scope>
    <source>
        <strain evidence="6">MSr11367</strain>
    </source>
</reference>
<dbReference type="InterPro" id="IPR020845">
    <property type="entry name" value="AMP-binding_CS"/>
</dbReference>
<dbReference type="PROSITE" id="PS50075">
    <property type="entry name" value="CARRIER"/>
    <property type="match status" value="1"/>
</dbReference>
<keyword evidence="3" id="KW-0597">Phosphoprotein</keyword>
<dbReference type="SUPFAM" id="SSF47336">
    <property type="entry name" value="ACP-like"/>
    <property type="match status" value="1"/>
</dbReference>
<dbReference type="NCBIfam" id="TIGR01733">
    <property type="entry name" value="AA-adenyl-dom"/>
    <property type="match status" value="1"/>
</dbReference>
<dbReference type="EMBL" id="CP089983">
    <property type="protein sequence ID" value="WXB05622.1"/>
    <property type="molecule type" value="Genomic_DNA"/>
</dbReference>
<dbReference type="InterPro" id="IPR009081">
    <property type="entry name" value="PP-bd_ACP"/>
</dbReference>
<dbReference type="Gene3D" id="3.30.559.30">
    <property type="entry name" value="Nonribosomal peptide synthetase, condensation domain"/>
    <property type="match status" value="1"/>
</dbReference>
<dbReference type="SUPFAM" id="SSF56801">
    <property type="entry name" value="Acetyl-CoA synthetase-like"/>
    <property type="match status" value="1"/>
</dbReference>
<feature type="compositionally biased region" description="Basic and acidic residues" evidence="4">
    <location>
        <begin position="444"/>
        <end position="455"/>
    </location>
</feature>
<dbReference type="Pfam" id="PF00501">
    <property type="entry name" value="AMP-binding"/>
    <property type="match status" value="1"/>
</dbReference>
<dbReference type="Gene3D" id="3.40.50.980">
    <property type="match status" value="2"/>
</dbReference>
<dbReference type="Gene3D" id="3.30.559.10">
    <property type="entry name" value="Chloramphenicol acetyltransferase-like domain"/>
    <property type="match status" value="1"/>
</dbReference>
<dbReference type="Pfam" id="PF00550">
    <property type="entry name" value="PP-binding"/>
    <property type="match status" value="1"/>
</dbReference>
<evidence type="ECO:0000313" key="7">
    <source>
        <dbReference type="Proteomes" id="UP001374803"/>
    </source>
</evidence>
<dbReference type="Gene3D" id="2.30.38.10">
    <property type="entry name" value="Luciferase, Domain 3"/>
    <property type="match status" value="1"/>
</dbReference>
<proteinExistence type="predicted"/>
<accession>A0ABZ2LA68</accession>
<dbReference type="CDD" id="cd12117">
    <property type="entry name" value="A_NRPS_Srf_like"/>
    <property type="match status" value="1"/>
</dbReference>
<evidence type="ECO:0000256" key="1">
    <source>
        <dbReference type="ARBA" id="ARBA00001957"/>
    </source>
</evidence>
<evidence type="ECO:0000313" key="6">
    <source>
        <dbReference type="EMBL" id="WXB05622.1"/>
    </source>
</evidence>
<keyword evidence="2" id="KW-0596">Phosphopantetheine</keyword>
<dbReference type="InterPro" id="IPR010071">
    <property type="entry name" value="AA_adenyl_dom"/>
</dbReference>
<dbReference type="InterPro" id="IPR036736">
    <property type="entry name" value="ACP-like_sf"/>
</dbReference>
<dbReference type="PROSITE" id="PS00455">
    <property type="entry name" value="AMP_BINDING"/>
    <property type="match status" value="1"/>
</dbReference>
<dbReference type="InterPro" id="IPR045851">
    <property type="entry name" value="AMP-bd_C_sf"/>
</dbReference>
<dbReference type="InterPro" id="IPR025110">
    <property type="entry name" value="AMP-bd_C"/>
</dbReference>
<evidence type="ECO:0000259" key="5">
    <source>
        <dbReference type="PROSITE" id="PS50075"/>
    </source>
</evidence>
<dbReference type="InterPro" id="IPR023213">
    <property type="entry name" value="CAT-like_dom_sf"/>
</dbReference>
<evidence type="ECO:0000256" key="2">
    <source>
        <dbReference type="ARBA" id="ARBA00022450"/>
    </source>
</evidence>
<dbReference type="PANTHER" id="PTHR45527">
    <property type="entry name" value="NONRIBOSOMAL PEPTIDE SYNTHETASE"/>
    <property type="match status" value="1"/>
</dbReference>